<gene>
    <name evidence="2" type="ORF">ABS642_15565</name>
</gene>
<protein>
    <submittedName>
        <fullName evidence="2">Type IV toxin-antitoxin system AbiEi family antitoxin domain-containing protein</fullName>
    </submittedName>
</protein>
<evidence type="ECO:0000259" key="1">
    <source>
        <dbReference type="Pfam" id="PF04480"/>
    </source>
</evidence>
<accession>A0AAU7VTA2</accession>
<reference evidence="2" key="1">
    <citation type="submission" date="2024-06" db="EMBL/GenBank/DDBJ databases">
        <title>Draft genome sequence of Microbacterium sp. strain A8/3-1, isolated from Oxytropis tragacanthoides Fisch. ex DC. Root nodules in the Altai region of Russia.</title>
        <authorList>
            <person name="Sazanova A."/>
            <person name="Guro P."/>
            <person name="Kuznetsova I."/>
            <person name="Belimov A."/>
            <person name="Safronova V."/>
        </authorList>
    </citation>
    <scope>NUCLEOTIDE SEQUENCE</scope>
    <source>
        <strain evidence="2">A8/3-1</strain>
    </source>
</reference>
<dbReference type="Pfam" id="PF04480">
    <property type="entry name" value="DUF559"/>
    <property type="match status" value="1"/>
</dbReference>
<name>A0AAU7VTA2_9MICO</name>
<dbReference type="EMBL" id="CP158357">
    <property type="protein sequence ID" value="XBX77317.1"/>
    <property type="molecule type" value="Genomic_DNA"/>
</dbReference>
<dbReference type="AlphaFoldDB" id="A0AAU7VTA2"/>
<dbReference type="Gene3D" id="3.40.960.10">
    <property type="entry name" value="VSR Endonuclease"/>
    <property type="match status" value="1"/>
</dbReference>
<dbReference type="InterPro" id="IPR007569">
    <property type="entry name" value="DUF559"/>
</dbReference>
<organism evidence="2">
    <name type="scientific">Microbacterium sp. A8/3-1</name>
    <dbReference type="NCBI Taxonomy" id="3160749"/>
    <lineage>
        <taxon>Bacteria</taxon>
        <taxon>Bacillati</taxon>
        <taxon>Actinomycetota</taxon>
        <taxon>Actinomycetes</taxon>
        <taxon>Micrococcales</taxon>
        <taxon>Microbacteriaceae</taxon>
        <taxon>Microbacterium</taxon>
    </lineage>
</organism>
<dbReference type="RefSeq" id="WP_350350810.1">
    <property type="nucleotide sequence ID" value="NZ_CP158357.1"/>
</dbReference>
<evidence type="ECO:0000313" key="2">
    <source>
        <dbReference type="EMBL" id="XBX77317.1"/>
    </source>
</evidence>
<sequence length="274" mass="30282">MDPVEELRARGGVGRVRDLRAAGASQHALRRLKESGTITTVRQGWVALPDADPQLRGAAARGVVLSCVTAAKRHGLWVPERSPLHVAAPPHAARIEVPAKVVVHWAKPIVPRPPDATVDELANALVLVAQCQPYETALVIWESAMNKRLVDSAYLRAFELPPAARAVLERARPFADSGLETIFVSRLRWMNVRLLPQAWVVDRQVDLLIGERLVIQIDGATHTGAQRTSDIAHDAQLVLRGYHPLRFSYEQVMDRWHDVQAVIMEAVAQGKHLA</sequence>
<feature type="domain" description="DUF559" evidence="1">
    <location>
        <begin position="197"/>
        <end position="267"/>
    </location>
</feature>
<proteinExistence type="predicted"/>